<gene>
    <name evidence="9" type="ORF">g.11208</name>
</gene>
<organism evidence="9">
    <name type="scientific">Graphocephala atropunctata</name>
    <dbReference type="NCBI Taxonomy" id="36148"/>
    <lineage>
        <taxon>Eukaryota</taxon>
        <taxon>Metazoa</taxon>
        <taxon>Ecdysozoa</taxon>
        <taxon>Arthropoda</taxon>
        <taxon>Hexapoda</taxon>
        <taxon>Insecta</taxon>
        <taxon>Pterygota</taxon>
        <taxon>Neoptera</taxon>
        <taxon>Paraneoptera</taxon>
        <taxon>Hemiptera</taxon>
        <taxon>Auchenorrhyncha</taxon>
        <taxon>Membracoidea</taxon>
        <taxon>Cicadellidae</taxon>
        <taxon>Cicadellinae</taxon>
        <taxon>Cicadellini</taxon>
        <taxon>Graphocephala</taxon>
    </lineage>
</organism>
<dbReference type="SUPFAM" id="SSF53254">
    <property type="entry name" value="Phosphoglycerate mutase-like"/>
    <property type="match status" value="1"/>
</dbReference>
<evidence type="ECO:0000256" key="2">
    <source>
        <dbReference type="ARBA" id="ARBA00005375"/>
    </source>
</evidence>
<proteinExistence type="inferred from homology"/>
<evidence type="ECO:0000313" key="9">
    <source>
        <dbReference type="EMBL" id="JAT14026.1"/>
    </source>
</evidence>
<protein>
    <recommendedName>
        <fullName evidence="3">acid phosphatase</fullName>
        <ecNumber evidence="3">3.1.3.2</ecNumber>
    </recommendedName>
</protein>
<dbReference type="Pfam" id="PF00328">
    <property type="entry name" value="His_Phos_2"/>
    <property type="match status" value="1"/>
</dbReference>
<dbReference type="PANTHER" id="PTHR11567:SF211">
    <property type="entry name" value="PROSTATIC ACID PHOSPHATASE"/>
    <property type="match status" value="1"/>
</dbReference>
<evidence type="ECO:0000256" key="6">
    <source>
        <dbReference type="ARBA" id="ARBA00023157"/>
    </source>
</evidence>
<accession>A0A1B6KRE9</accession>
<evidence type="ECO:0000256" key="5">
    <source>
        <dbReference type="ARBA" id="ARBA00022801"/>
    </source>
</evidence>
<keyword evidence="6" id="KW-1015">Disulfide bond</keyword>
<keyword evidence="5" id="KW-0378">Hydrolase</keyword>
<dbReference type="Gene3D" id="3.40.50.1240">
    <property type="entry name" value="Phosphoglycerate mutase-like"/>
    <property type="match status" value="1"/>
</dbReference>
<dbReference type="EC" id="3.1.3.2" evidence="3"/>
<dbReference type="GO" id="GO:0003993">
    <property type="term" value="F:acid phosphatase activity"/>
    <property type="evidence" value="ECO:0007669"/>
    <property type="project" value="UniProtKB-EC"/>
</dbReference>
<dbReference type="CDD" id="cd07061">
    <property type="entry name" value="HP_HAP_like"/>
    <property type="match status" value="1"/>
</dbReference>
<evidence type="ECO:0000256" key="7">
    <source>
        <dbReference type="ARBA" id="ARBA00023180"/>
    </source>
</evidence>
<dbReference type="EMBL" id="GEBQ01025951">
    <property type="protein sequence ID" value="JAT14026.1"/>
    <property type="molecule type" value="Transcribed_RNA"/>
</dbReference>
<keyword evidence="8" id="KW-1133">Transmembrane helix</keyword>
<evidence type="ECO:0000256" key="8">
    <source>
        <dbReference type="SAM" id="Phobius"/>
    </source>
</evidence>
<dbReference type="InterPro" id="IPR029033">
    <property type="entry name" value="His_PPase_superfam"/>
</dbReference>
<sequence>MAIYVIVKRTDFRLCMVATIILIPVAVVFLVINFNKSAESSPSSSTNSTGPRATSTLQFLTIFSRHGNRPPLVSFPTWAYPEDNKEVWPFGPDPLTKLGRVKTYELGAKLRTLYDGFLDPLYYPKDFLMYSTVTARTLQSAEDILAGLFPPTGFQVWNTDLKWQPIPVFPTYLEGTHLWDDPRSVCPKYFDAKSLSVAQFENDYAANVTSMLTYLQPHTGINAGSATDTDLYTVWDCLVCGENQGLPLPDWAAPVYPEPMTTLMTKIFIANSCGSDTMIRLAQGLLFQQMMGFMEAKVNGTAVPDRKVVCYSGHDTTILGIEAILGLPQAYDTIVKTGSALIFELHKSAESSNFFVQVLYIDGHSTDLEPAILNVPGCNSQCDFYTLRNLTAKYYNITDFNQECQAS</sequence>
<keyword evidence="4" id="KW-0732">Signal</keyword>
<name>A0A1B6KRE9_9HEMI</name>
<keyword evidence="8" id="KW-0812">Transmembrane</keyword>
<evidence type="ECO:0000256" key="1">
    <source>
        <dbReference type="ARBA" id="ARBA00000032"/>
    </source>
</evidence>
<dbReference type="InterPro" id="IPR050645">
    <property type="entry name" value="Histidine_acid_phosphatase"/>
</dbReference>
<dbReference type="PANTHER" id="PTHR11567">
    <property type="entry name" value="ACID PHOSPHATASE-RELATED"/>
    <property type="match status" value="1"/>
</dbReference>
<evidence type="ECO:0000256" key="3">
    <source>
        <dbReference type="ARBA" id="ARBA00012646"/>
    </source>
</evidence>
<comment type="catalytic activity">
    <reaction evidence="1">
        <text>a phosphate monoester + H2O = an alcohol + phosphate</text>
        <dbReference type="Rhea" id="RHEA:15017"/>
        <dbReference type="ChEBI" id="CHEBI:15377"/>
        <dbReference type="ChEBI" id="CHEBI:30879"/>
        <dbReference type="ChEBI" id="CHEBI:43474"/>
        <dbReference type="ChEBI" id="CHEBI:67140"/>
        <dbReference type="EC" id="3.1.3.2"/>
    </reaction>
</comment>
<dbReference type="InterPro" id="IPR000560">
    <property type="entry name" value="His_Pase_clade-2"/>
</dbReference>
<keyword evidence="7" id="KW-0325">Glycoprotein</keyword>
<comment type="similarity">
    <text evidence="2">Belongs to the histidine acid phosphatase family.</text>
</comment>
<keyword evidence="8" id="KW-0472">Membrane</keyword>
<evidence type="ECO:0000256" key="4">
    <source>
        <dbReference type="ARBA" id="ARBA00022729"/>
    </source>
</evidence>
<dbReference type="AlphaFoldDB" id="A0A1B6KRE9"/>
<reference evidence="9" key="1">
    <citation type="submission" date="2015-11" db="EMBL/GenBank/DDBJ databases">
        <title>De novo transcriptome assembly of four potential Pierce s Disease insect vectors from Arizona vineyards.</title>
        <authorList>
            <person name="Tassone E.E."/>
        </authorList>
    </citation>
    <scope>NUCLEOTIDE SEQUENCE</scope>
</reference>
<feature type="transmembrane region" description="Helical" evidence="8">
    <location>
        <begin position="12"/>
        <end position="34"/>
    </location>
</feature>